<organism evidence="2 3">
    <name type="scientific">Arcobacter venerupis</name>
    <dbReference type="NCBI Taxonomy" id="1054033"/>
    <lineage>
        <taxon>Bacteria</taxon>
        <taxon>Pseudomonadati</taxon>
        <taxon>Campylobacterota</taxon>
        <taxon>Epsilonproteobacteria</taxon>
        <taxon>Campylobacterales</taxon>
        <taxon>Arcobacteraceae</taxon>
        <taxon>Arcobacter</taxon>
    </lineage>
</organism>
<sequence>MKKISFYLLINKLYLMSFRTYLNYLKTDILSSSWFKKACKEKKIKIKFLSKSYFCDETKDYYFKYEKKNLYFFKLFLIKFEYQQELENNNHLKLLNINIKNETIFKVVTFLFSIQKLFLKTNYYLDMNIIDRKIFISEYIKKYDSYLDTSILSKIINNTSYMNENKIYKLTNLFPKKTFIYSLYIKELIHSESIKNDDNLVELLFIKYHIKISRRTVCNIRNTYLIPRTKKENLIDLTLHTKDFYVERKKLTKKNIFILENDLSGVYELSSEKTISYPFLKNKVIYIGSSNNIKKRLKTYTFKYAHTKNIKEFIKENKNIYFRIIRTLNHKEFERKLINSFINIHGDLPKLNTQRVLNVPNENNYFNKSGFPV</sequence>
<dbReference type="Gene3D" id="1.10.10.60">
    <property type="entry name" value="Homeodomain-like"/>
    <property type="match status" value="1"/>
</dbReference>
<dbReference type="PROSITE" id="PS50164">
    <property type="entry name" value="GIY_YIG"/>
    <property type="match status" value="1"/>
</dbReference>
<dbReference type="EMBL" id="CP053840">
    <property type="protein sequence ID" value="QKF67883.1"/>
    <property type="molecule type" value="Genomic_DNA"/>
</dbReference>
<dbReference type="SUPFAM" id="SSF82771">
    <property type="entry name" value="GIY-YIG endonuclease"/>
    <property type="match status" value="1"/>
</dbReference>
<dbReference type="Pfam" id="PF04552">
    <property type="entry name" value="Sigma54_DBD"/>
    <property type="match status" value="1"/>
</dbReference>
<proteinExistence type="predicted"/>
<accession>A0AAE7E432</accession>
<dbReference type="Pfam" id="PF01541">
    <property type="entry name" value="GIY-YIG"/>
    <property type="match status" value="1"/>
</dbReference>
<dbReference type="SMART" id="SM00465">
    <property type="entry name" value="GIYc"/>
    <property type="match status" value="1"/>
</dbReference>
<dbReference type="Gene3D" id="3.40.1440.10">
    <property type="entry name" value="GIY-YIG endonuclease"/>
    <property type="match status" value="1"/>
</dbReference>
<gene>
    <name evidence="2" type="ORF">AVENP_2357</name>
</gene>
<dbReference type="GO" id="GO:0001216">
    <property type="term" value="F:DNA-binding transcription activator activity"/>
    <property type="evidence" value="ECO:0007669"/>
    <property type="project" value="InterPro"/>
</dbReference>
<dbReference type="InterPro" id="IPR035901">
    <property type="entry name" value="GIY-YIG_endonuc_sf"/>
</dbReference>
<evidence type="ECO:0000313" key="3">
    <source>
        <dbReference type="Proteomes" id="UP000503482"/>
    </source>
</evidence>
<dbReference type="InterPro" id="IPR007634">
    <property type="entry name" value="RNA_pol_sigma_54_DNA-bd"/>
</dbReference>
<dbReference type="KEGG" id="avp:AVENP_2357"/>
<evidence type="ECO:0000313" key="2">
    <source>
        <dbReference type="EMBL" id="QKF67883.1"/>
    </source>
</evidence>
<dbReference type="InterPro" id="IPR000305">
    <property type="entry name" value="GIY-YIG_endonuc"/>
</dbReference>
<evidence type="ECO:0000259" key="1">
    <source>
        <dbReference type="PROSITE" id="PS50164"/>
    </source>
</evidence>
<name>A0AAE7E432_9BACT</name>
<dbReference type="AlphaFoldDB" id="A0AAE7E432"/>
<feature type="domain" description="GIY-YIG" evidence="1">
    <location>
        <begin position="262"/>
        <end position="353"/>
    </location>
</feature>
<dbReference type="Proteomes" id="UP000503482">
    <property type="component" value="Chromosome"/>
</dbReference>
<protein>
    <submittedName>
        <fullName evidence="2">Sigma-54 DNA binding domain-containing protein</fullName>
    </submittedName>
</protein>
<keyword evidence="3" id="KW-1185">Reference proteome</keyword>
<reference evidence="2 3" key="1">
    <citation type="submission" date="2020-05" db="EMBL/GenBank/DDBJ databases">
        <title>Complete genome sequencing of Campylobacter and Arcobacter type strains.</title>
        <authorList>
            <person name="Miller W.G."/>
            <person name="Yee E."/>
        </authorList>
    </citation>
    <scope>NUCLEOTIDE SEQUENCE [LARGE SCALE GENOMIC DNA]</scope>
    <source>
        <strain evidence="2 3">LMG 26156</strain>
    </source>
</reference>